<gene>
    <name evidence="11" type="primary">folP</name>
    <name evidence="11" type="ORF">HLB44_23355</name>
</gene>
<evidence type="ECO:0000256" key="1">
    <source>
        <dbReference type="ARBA" id="ARBA00000012"/>
    </source>
</evidence>
<dbReference type="EC" id="2.5.1.15" evidence="4 9"/>
<organism evidence="11 12">
    <name type="scientific">Pseudaquabacterium terrae</name>
    <dbReference type="NCBI Taxonomy" id="2732868"/>
    <lineage>
        <taxon>Bacteria</taxon>
        <taxon>Pseudomonadati</taxon>
        <taxon>Pseudomonadota</taxon>
        <taxon>Betaproteobacteria</taxon>
        <taxon>Burkholderiales</taxon>
        <taxon>Sphaerotilaceae</taxon>
        <taxon>Pseudaquabacterium</taxon>
    </lineage>
</organism>
<keyword evidence="5 9" id="KW-0808">Transferase</keyword>
<dbReference type="InterPro" id="IPR000489">
    <property type="entry name" value="Pterin-binding_dom"/>
</dbReference>
<evidence type="ECO:0000256" key="5">
    <source>
        <dbReference type="ARBA" id="ARBA00022679"/>
    </source>
</evidence>
<dbReference type="Proteomes" id="UP000737171">
    <property type="component" value="Unassembled WGS sequence"/>
</dbReference>
<dbReference type="GO" id="GO:0004156">
    <property type="term" value="F:dihydropteroate synthase activity"/>
    <property type="evidence" value="ECO:0007669"/>
    <property type="project" value="UniProtKB-EC"/>
</dbReference>
<evidence type="ECO:0000256" key="9">
    <source>
        <dbReference type="RuleBase" id="RU361205"/>
    </source>
</evidence>
<feature type="domain" description="Pterin-binding" evidence="10">
    <location>
        <begin position="15"/>
        <end position="266"/>
    </location>
</feature>
<dbReference type="PROSITE" id="PS00792">
    <property type="entry name" value="DHPS_1"/>
    <property type="match status" value="1"/>
</dbReference>
<comment type="cofactor">
    <cofactor evidence="2 9">
        <name>Mg(2+)</name>
        <dbReference type="ChEBI" id="CHEBI:18420"/>
    </cofactor>
</comment>
<comment type="catalytic activity">
    <reaction evidence="1">
        <text>(7,8-dihydropterin-6-yl)methyl diphosphate + 4-aminobenzoate = 7,8-dihydropteroate + diphosphate</text>
        <dbReference type="Rhea" id="RHEA:19949"/>
        <dbReference type="ChEBI" id="CHEBI:17836"/>
        <dbReference type="ChEBI" id="CHEBI:17839"/>
        <dbReference type="ChEBI" id="CHEBI:33019"/>
        <dbReference type="ChEBI" id="CHEBI:72950"/>
        <dbReference type="EC" id="2.5.1.15"/>
    </reaction>
</comment>
<dbReference type="InterPro" id="IPR006390">
    <property type="entry name" value="DHP_synth_dom"/>
</dbReference>
<dbReference type="InterPro" id="IPR045031">
    <property type="entry name" value="DHP_synth-like"/>
</dbReference>
<evidence type="ECO:0000313" key="11">
    <source>
        <dbReference type="EMBL" id="NRF69947.1"/>
    </source>
</evidence>
<reference evidence="11 12" key="1">
    <citation type="submission" date="2020-05" db="EMBL/GenBank/DDBJ databases">
        <title>Aquincola sp. isolate from soil.</title>
        <authorList>
            <person name="Han J."/>
            <person name="Kim D.-U."/>
        </authorList>
    </citation>
    <scope>NUCLEOTIDE SEQUENCE [LARGE SCALE GENOMIC DNA]</scope>
    <source>
        <strain evidence="11 12">S2</strain>
    </source>
</reference>
<evidence type="ECO:0000256" key="2">
    <source>
        <dbReference type="ARBA" id="ARBA00001946"/>
    </source>
</evidence>
<accession>A0ABX2EMP9</accession>
<dbReference type="InterPro" id="IPR011005">
    <property type="entry name" value="Dihydropteroate_synth-like_sf"/>
</dbReference>
<dbReference type="PANTHER" id="PTHR20941:SF1">
    <property type="entry name" value="FOLIC ACID SYNTHESIS PROTEIN FOL1"/>
    <property type="match status" value="1"/>
</dbReference>
<dbReference type="PROSITE" id="PS00793">
    <property type="entry name" value="DHPS_2"/>
    <property type="match status" value="1"/>
</dbReference>
<dbReference type="CDD" id="cd00739">
    <property type="entry name" value="DHPS"/>
    <property type="match status" value="1"/>
</dbReference>
<dbReference type="Gene3D" id="3.20.20.20">
    <property type="entry name" value="Dihydropteroate synthase-like"/>
    <property type="match status" value="1"/>
</dbReference>
<dbReference type="Pfam" id="PF00809">
    <property type="entry name" value="Pterin_bind"/>
    <property type="match status" value="1"/>
</dbReference>
<evidence type="ECO:0000313" key="12">
    <source>
        <dbReference type="Proteomes" id="UP000737171"/>
    </source>
</evidence>
<keyword evidence="8 9" id="KW-0289">Folate biosynthesis</keyword>
<keyword evidence="6 9" id="KW-0479">Metal-binding</keyword>
<comment type="pathway">
    <text evidence="3 9">Cofactor biosynthesis; tetrahydrofolate biosynthesis; 7,8-dihydrofolate from 2-amino-4-hydroxy-6-hydroxymethyl-7,8-dihydropteridine diphosphate and 4-aminobenzoate: step 1/2.</text>
</comment>
<name>A0ABX2EMP9_9BURK</name>
<keyword evidence="12" id="KW-1185">Reference proteome</keyword>
<sequence>MHWQTTRFTLDLSRPLVMGIVNATPDSFSDGGRFLDASQAIAHCEQLVAEGADILDIGGESTRPGARQPTREEELARVVPVLRHAVTLGCAVSVDTSRPQVMRAALDLGVDIVNDVRALQRPGAIDAIAQSRAGVCLMHMRGEPGTMQAETDYGDVVAEVAAFLQQRLDTVFAAGVALERIVLDPGIGFGKTPAHNWALLERQAELVAIGRPLLVGWSRKSTLGRLTGRPVADRLAASVAAALASVQRGARIVRVHDVAATVDALKVWQAAGLSR</sequence>
<dbReference type="NCBIfam" id="TIGR01496">
    <property type="entry name" value="DHPS"/>
    <property type="match status" value="1"/>
</dbReference>
<dbReference type="SUPFAM" id="SSF51717">
    <property type="entry name" value="Dihydropteroate synthetase-like"/>
    <property type="match status" value="1"/>
</dbReference>
<keyword evidence="7 9" id="KW-0460">Magnesium</keyword>
<dbReference type="PANTHER" id="PTHR20941">
    <property type="entry name" value="FOLATE SYNTHESIS PROTEINS"/>
    <property type="match status" value="1"/>
</dbReference>
<evidence type="ECO:0000256" key="7">
    <source>
        <dbReference type="ARBA" id="ARBA00022842"/>
    </source>
</evidence>
<dbReference type="PROSITE" id="PS50972">
    <property type="entry name" value="PTERIN_BINDING"/>
    <property type="match status" value="1"/>
</dbReference>
<comment type="caution">
    <text evidence="11">The sequence shown here is derived from an EMBL/GenBank/DDBJ whole genome shotgun (WGS) entry which is preliminary data.</text>
</comment>
<dbReference type="RefSeq" id="WP_173127861.1">
    <property type="nucleotide sequence ID" value="NZ_JABRWJ010000007.1"/>
</dbReference>
<comment type="function">
    <text evidence="9">Catalyzes the condensation of para-aminobenzoate (pABA) with 6-hydroxymethyl-7,8-dihydropterin diphosphate (DHPt-PP) to form 7,8-dihydropteroate (H2Pte), the immediate precursor of folate derivatives.</text>
</comment>
<evidence type="ECO:0000256" key="3">
    <source>
        <dbReference type="ARBA" id="ARBA00004763"/>
    </source>
</evidence>
<evidence type="ECO:0000259" key="10">
    <source>
        <dbReference type="PROSITE" id="PS50972"/>
    </source>
</evidence>
<proteinExistence type="inferred from homology"/>
<protein>
    <recommendedName>
        <fullName evidence="4 9">Dihydropteroate synthase</fullName>
        <shortName evidence="9">DHPS</shortName>
        <ecNumber evidence="4 9">2.5.1.15</ecNumber>
    </recommendedName>
    <alternativeName>
        <fullName evidence="9">Dihydropteroate pyrophosphorylase</fullName>
    </alternativeName>
</protein>
<comment type="similarity">
    <text evidence="9">Belongs to the DHPS family.</text>
</comment>
<evidence type="ECO:0000256" key="4">
    <source>
        <dbReference type="ARBA" id="ARBA00012458"/>
    </source>
</evidence>
<evidence type="ECO:0000256" key="8">
    <source>
        <dbReference type="ARBA" id="ARBA00022909"/>
    </source>
</evidence>
<evidence type="ECO:0000256" key="6">
    <source>
        <dbReference type="ARBA" id="ARBA00022723"/>
    </source>
</evidence>
<dbReference type="EMBL" id="JABRWJ010000007">
    <property type="protein sequence ID" value="NRF69947.1"/>
    <property type="molecule type" value="Genomic_DNA"/>
</dbReference>